<feature type="region of interest" description="Disordered" evidence="1">
    <location>
        <begin position="73"/>
        <end position="165"/>
    </location>
</feature>
<dbReference type="AlphaFoldDB" id="A0AAD5DGB1"/>
<feature type="compositionally biased region" description="Basic and acidic residues" evidence="1">
    <location>
        <begin position="147"/>
        <end position="157"/>
    </location>
</feature>
<organism evidence="2 3">
    <name type="scientific">Chlorella ohadii</name>
    <dbReference type="NCBI Taxonomy" id="2649997"/>
    <lineage>
        <taxon>Eukaryota</taxon>
        <taxon>Viridiplantae</taxon>
        <taxon>Chlorophyta</taxon>
        <taxon>core chlorophytes</taxon>
        <taxon>Trebouxiophyceae</taxon>
        <taxon>Chlorellales</taxon>
        <taxon>Chlorellaceae</taxon>
        <taxon>Chlorella clade</taxon>
        <taxon>Chlorella</taxon>
    </lineage>
</organism>
<dbReference type="EMBL" id="JADXDR010000227">
    <property type="protein sequence ID" value="KAI7835783.1"/>
    <property type="molecule type" value="Genomic_DNA"/>
</dbReference>
<dbReference type="Proteomes" id="UP001205105">
    <property type="component" value="Unassembled WGS sequence"/>
</dbReference>
<keyword evidence="3" id="KW-1185">Reference proteome</keyword>
<evidence type="ECO:0000313" key="2">
    <source>
        <dbReference type="EMBL" id="KAI7835783.1"/>
    </source>
</evidence>
<name>A0AAD5DGB1_9CHLO</name>
<feature type="compositionally biased region" description="Low complexity" evidence="1">
    <location>
        <begin position="73"/>
        <end position="85"/>
    </location>
</feature>
<accession>A0AAD5DGB1</accession>
<gene>
    <name evidence="2" type="ORF">COHA_010326</name>
</gene>
<evidence type="ECO:0000313" key="3">
    <source>
        <dbReference type="Proteomes" id="UP001205105"/>
    </source>
</evidence>
<proteinExistence type="predicted"/>
<feature type="compositionally biased region" description="Low complexity" evidence="1">
    <location>
        <begin position="93"/>
        <end position="142"/>
    </location>
</feature>
<reference evidence="2" key="1">
    <citation type="submission" date="2020-11" db="EMBL/GenBank/DDBJ databases">
        <title>Chlorella ohadii genome sequencing and assembly.</title>
        <authorList>
            <person name="Murik O."/>
            <person name="Treves H."/>
            <person name="Kedem I."/>
            <person name="Shotland Y."/>
            <person name="Kaplan A."/>
        </authorList>
    </citation>
    <scope>NUCLEOTIDE SEQUENCE</scope>
    <source>
        <strain evidence="2">1</strain>
    </source>
</reference>
<evidence type="ECO:0000256" key="1">
    <source>
        <dbReference type="SAM" id="MobiDB-lite"/>
    </source>
</evidence>
<sequence>MEEKLQARGLEVEELAQRLAAAEALISQLTAQVGEEADSLEASAERWGEGAAAGDTDDATVRALVLEPLVAAAAAEEQAGEEAPQPQLPPELQPEQQAGEQQAPPELQPEQQAGEQQAPPELQPEQQASSPTPARRATPATTLKANGPDRRVQDQQGKRRLAAAS</sequence>
<comment type="caution">
    <text evidence="2">The sequence shown here is derived from an EMBL/GenBank/DDBJ whole genome shotgun (WGS) entry which is preliminary data.</text>
</comment>
<feature type="region of interest" description="Disordered" evidence="1">
    <location>
        <begin position="34"/>
        <end position="59"/>
    </location>
</feature>
<protein>
    <submittedName>
        <fullName evidence="2">Uncharacterized protein</fullName>
    </submittedName>
</protein>